<comment type="subcellular location">
    <subcellularLocation>
        <location evidence="9">Cell membrane</location>
        <topology evidence="9">Multi-pass membrane protein</topology>
    </subcellularLocation>
</comment>
<feature type="transmembrane region" description="Helical" evidence="9">
    <location>
        <begin position="59"/>
        <end position="80"/>
    </location>
</feature>
<evidence type="ECO:0000313" key="11">
    <source>
        <dbReference type="Proteomes" id="UP000283374"/>
    </source>
</evidence>
<evidence type="ECO:0000256" key="5">
    <source>
        <dbReference type="ARBA" id="ARBA00022958"/>
    </source>
</evidence>
<reference evidence="10 11" key="1">
    <citation type="submission" date="2018-08" db="EMBL/GenBank/DDBJ databases">
        <title>Cellulomonas rhizosphaerae sp. nov., a novel actinomycete isolated from soil.</title>
        <authorList>
            <person name="Tian Y."/>
        </authorList>
    </citation>
    <scope>NUCLEOTIDE SEQUENCE [LARGE SCALE GENOMIC DNA]</scope>
    <source>
        <strain evidence="10 11">NEAU-TCZ24</strain>
    </source>
</reference>
<dbReference type="HAMAP" id="MF_00275">
    <property type="entry name" value="KdpA"/>
    <property type="match status" value="1"/>
</dbReference>
<dbReference type="EMBL" id="QWKP01000212">
    <property type="protein sequence ID" value="RHA38616.1"/>
    <property type="molecule type" value="Genomic_DNA"/>
</dbReference>
<keyword evidence="7 9" id="KW-0406">Ion transport</keyword>
<comment type="similarity">
    <text evidence="9">Belongs to the KdpA family.</text>
</comment>
<evidence type="ECO:0000256" key="8">
    <source>
        <dbReference type="ARBA" id="ARBA00023136"/>
    </source>
</evidence>
<feature type="transmembrane region" description="Helical" evidence="9">
    <location>
        <begin position="377"/>
        <end position="399"/>
    </location>
</feature>
<feature type="transmembrane region" description="Helical" evidence="9">
    <location>
        <begin position="175"/>
        <end position="195"/>
    </location>
</feature>
<protein>
    <recommendedName>
        <fullName evidence="9">Potassium-transporting ATPase potassium-binding subunit</fullName>
    </recommendedName>
    <alternativeName>
        <fullName evidence="9">ATP phosphohydrolase [potassium-transporting] A chain</fullName>
    </alternativeName>
    <alternativeName>
        <fullName evidence="9">Potassium-binding and translocating subunit A</fullName>
    </alternativeName>
    <alternativeName>
        <fullName evidence="9">Potassium-translocating ATPase A chain</fullName>
    </alternativeName>
</protein>
<feature type="transmembrane region" description="Helical" evidence="9">
    <location>
        <begin position="282"/>
        <end position="301"/>
    </location>
</feature>
<comment type="caution">
    <text evidence="9">Lacks conserved residue(s) required for the propagation of feature annotation.</text>
</comment>
<dbReference type="OrthoDB" id="9763796at2"/>
<keyword evidence="1 9" id="KW-0813">Transport</keyword>
<keyword evidence="3 9" id="KW-0633">Potassium transport</keyword>
<dbReference type="PANTHER" id="PTHR30607:SF2">
    <property type="entry name" value="POTASSIUM-TRANSPORTING ATPASE POTASSIUM-BINDING SUBUNIT"/>
    <property type="match status" value="1"/>
</dbReference>
<dbReference type="RefSeq" id="WP_118767979.1">
    <property type="nucleotide sequence ID" value="NZ_QWKP01000212.1"/>
</dbReference>
<keyword evidence="11" id="KW-1185">Reference proteome</keyword>
<evidence type="ECO:0000256" key="1">
    <source>
        <dbReference type="ARBA" id="ARBA00022448"/>
    </source>
</evidence>
<feature type="transmembrane region" description="Helical" evidence="9">
    <location>
        <begin position="481"/>
        <end position="502"/>
    </location>
</feature>
<organism evidence="10 11">
    <name type="scientific">Cellulomonas rhizosphaerae</name>
    <dbReference type="NCBI Taxonomy" id="2293719"/>
    <lineage>
        <taxon>Bacteria</taxon>
        <taxon>Bacillati</taxon>
        <taxon>Actinomycetota</taxon>
        <taxon>Actinomycetes</taxon>
        <taxon>Micrococcales</taxon>
        <taxon>Cellulomonadaceae</taxon>
        <taxon>Cellulomonas</taxon>
    </lineage>
</organism>
<keyword evidence="4 9" id="KW-0812">Transmembrane</keyword>
<evidence type="ECO:0000256" key="3">
    <source>
        <dbReference type="ARBA" id="ARBA00022538"/>
    </source>
</evidence>
<dbReference type="PIRSF" id="PIRSF001294">
    <property type="entry name" value="K_ATPaseA"/>
    <property type="match status" value="1"/>
</dbReference>
<gene>
    <name evidence="9 10" type="primary">kdpA</name>
    <name evidence="10" type="ORF">D1825_13770</name>
</gene>
<proteinExistence type="inferred from homology"/>
<feature type="transmembrane region" description="Helical" evidence="9">
    <location>
        <begin position="250"/>
        <end position="270"/>
    </location>
</feature>
<accession>A0A413RJE9</accession>
<dbReference type="GO" id="GO:0005886">
    <property type="term" value="C:plasma membrane"/>
    <property type="evidence" value="ECO:0007669"/>
    <property type="project" value="UniProtKB-SubCell"/>
</dbReference>
<dbReference type="PANTHER" id="PTHR30607">
    <property type="entry name" value="POTASSIUM-TRANSPORTING ATPASE A CHAIN"/>
    <property type="match status" value="1"/>
</dbReference>
<evidence type="ECO:0000256" key="4">
    <source>
        <dbReference type="ARBA" id="ARBA00022692"/>
    </source>
</evidence>
<comment type="subunit">
    <text evidence="9">The system is composed of three essential subunits: KdpA, KdpB and KdpC.</text>
</comment>
<comment type="caution">
    <text evidence="10">The sequence shown here is derived from an EMBL/GenBank/DDBJ whole genome shotgun (WGS) entry which is preliminary data.</text>
</comment>
<dbReference type="NCBIfam" id="TIGR00680">
    <property type="entry name" value="kdpA"/>
    <property type="match status" value="1"/>
</dbReference>
<evidence type="ECO:0000256" key="6">
    <source>
        <dbReference type="ARBA" id="ARBA00022989"/>
    </source>
</evidence>
<dbReference type="InterPro" id="IPR004623">
    <property type="entry name" value="KdpA"/>
</dbReference>
<dbReference type="GO" id="GO:0030955">
    <property type="term" value="F:potassium ion binding"/>
    <property type="evidence" value="ECO:0007669"/>
    <property type="project" value="UniProtKB-UniRule"/>
</dbReference>
<dbReference type="GO" id="GO:0008556">
    <property type="term" value="F:P-type potassium transmembrane transporter activity"/>
    <property type="evidence" value="ECO:0007669"/>
    <property type="project" value="InterPro"/>
</dbReference>
<comment type="function">
    <text evidence="9">Part of the high-affinity ATP-driven potassium transport (or Kdp) system, which catalyzes the hydrolysis of ATP coupled with the electrogenic transport of potassium into the cytoplasm. This subunit binds the extracellular potassium ions and delivers the ions to the membrane domain of KdpB through an intramembrane tunnel.</text>
</comment>
<keyword evidence="5 9" id="KW-0630">Potassium</keyword>
<keyword evidence="2 9" id="KW-1003">Cell membrane</keyword>
<keyword evidence="6 9" id="KW-1133">Transmembrane helix</keyword>
<feature type="transmembrane region" description="Helical" evidence="9">
    <location>
        <begin position="523"/>
        <end position="544"/>
    </location>
</feature>
<evidence type="ECO:0000256" key="2">
    <source>
        <dbReference type="ARBA" id="ARBA00022475"/>
    </source>
</evidence>
<evidence type="ECO:0000256" key="9">
    <source>
        <dbReference type="HAMAP-Rule" id="MF_00275"/>
    </source>
</evidence>
<name>A0A413RJE9_9CELL</name>
<dbReference type="Pfam" id="PF03814">
    <property type="entry name" value="KdpA"/>
    <property type="match status" value="1"/>
</dbReference>
<keyword evidence="8 9" id="KW-0472">Membrane</keyword>
<sequence>MSATWIAVGQIGIVVLVLAAAHKPLGDHLFRTMTATKHLRVERLGYRAMRVDPDAEQRWSTYLLSVLGFSLASVLVLFGLARLQDKLPLDIGMSPMDPAGSWNAAVSFVTNTNWQWFSGEAAAGHLLQMAGFAVQNFLSAAVGIAVVSALARGVSRSGTDGRVGNFWADLVRSTVRVLLPLAFVVAVVLVAGGVIQNLHAHTEITTLAGQTQSVLGGPVASQEAIKELGTNGGGFFNANSAHPFENPTPWTNALEVVLLLVIPFSMPRMFGQMVGDRRQGWSILAAMSTLWIAAVGLLTWAEMAGPGLVPTAAGGAMEGKEVRFGEAASALFAASTTMTSTGAVNSMHDSLTAQGGGVALVGMLLGEVSPGGVGSGLYGMVVLIVVAVFLAGLMVGRTPEYLGKKIGQREITLVALAVLTMPAVVLIGSAIAVVTPAGLAGQLQGGPHGLTEIVYAFASAGNNNGSAFGGLTSGTPFYNTLLGLAMLVGRFVPIALVLALAGRFASQKRVPEGAGTLPTHTPLFVGLLVTVTLVVVGLTFVPVLSLGPVVESLS</sequence>
<feature type="transmembrane region" description="Helical" evidence="9">
    <location>
        <begin position="137"/>
        <end position="154"/>
    </location>
</feature>
<feature type="transmembrane region" description="Helical" evidence="9">
    <location>
        <begin position="411"/>
        <end position="434"/>
    </location>
</feature>
<dbReference type="AlphaFoldDB" id="A0A413RJE9"/>
<dbReference type="Proteomes" id="UP000283374">
    <property type="component" value="Unassembled WGS sequence"/>
</dbReference>
<evidence type="ECO:0000313" key="10">
    <source>
        <dbReference type="EMBL" id="RHA38616.1"/>
    </source>
</evidence>
<evidence type="ECO:0000256" key="7">
    <source>
        <dbReference type="ARBA" id="ARBA00023065"/>
    </source>
</evidence>